<sequence length="68" mass="8123">MRVRVRVLQLADLPPRKPDKVRMGPDKEARCHYHRANGHDTEDCYRLRDIIEELVKAGHLDKYLERRS</sequence>
<dbReference type="EMBL" id="LXQA010797512">
    <property type="protein sequence ID" value="MCI71504.1"/>
    <property type="molecule type" value="Genomic_DNA"/>
</dbReference>
<dbReference type="AlphaFoldDB" id="A0A392UFN8"/>
<dbReference type="Proteomes" id="UP000265520">
    <property type="component" value="Unassembled WGS sequence"/>
</dbReference>
<keyword evidence="2" id="KW-1185">Reference proteome</keyword>
<feature type="non-terminal residue" evidence="1">
    <location>
        <position position="68"/>
    </location>
</feature>
<accession>A0A392UFN8</accession>
<name>A0A392UFN8_9FABA</name>
<protein>
    <recommendedName>
        <fullName evidence="3">Gag-pol polyprotein</fullName>
    </recommendedName>
</protein>
<proteinExistence type="predicted"/>
<evidence type="ECO:0000313" key="2">
    <source>
        <dbReference type="Proteomes" id="UP000265520"/>
    </source>
</evidence>
<reference evidence="1 2" key="1">
    <citation type="journal article" date="2018" name="Front. Plant Sci.">
        <title>Red Clover (Trifolium pratense) and Zigzag Clover (T. medium) - A Picture of Genomic Similarities and Differences.</title>
        <authorList>
            <person name="Dluhosova J."/>
            <person name="Istvanek J."/>
            <person name="Nedelnik J."/>
            <person name="Repkova J."/>
        </authorList>
    </citation>
    <scope>NUCLEOTIDE SEQUENCE [LARGE SCALE GENOMIC DNA]</scope>
    <source>
        <strain evidence="2">cv. 10/8</strain>
        <tissue evidence="1">Leaf</tissue>
    </source>
</reference>
<comment type="caution">
    <text evidence="1">The sequence shown here is derived from an EMBL/GenBank/DDBJ whole genome shotgun (WGS) entry which is preliminary data.</text>
</comment>
<organism evidence="1 2">
    <name type="scientific">Trifolium medium</name>
    <dbReference type="NCBI Taxonomy" id="97028"/>
    <lineage>
        <taxon>Eukaryota</taxon>
        <taxon>Viridiplantae</taxon>
        <taxon>Streptophyta</taxon>
        <taxon>Embryophyta</taxon>
        <taxon>Tracheophyta</taxon>
        <taxon>Spermatophyta</taxon>
        <taxon>Magnoliopsida</taxon>
        <taxon>eudicotyledons</taxon>
        <taxon>Gunneridae</taxon>
        <taxon>Pentapetalae</taxon>
        <taxon>rosids</taxon>
        <taxon>fabids</taxon>
        <taxon>Fabales</taxon>
        <taxon>Fabaceae</taxon>
        <taxon>Papilionoideae</taxon>
        <taxon>50 kb inversion clade</taxon>
        <taxon>NPAAA clade</taxon>
        <taxon>Hologalegina</taxon>
        <taxon>IRL clade</taxon>
        <taxon>Trifolieae</taxon>
        <taxon>Trifolium</taxon>
    </lineage>
</organism>
<evidence type="ECO:0000313" key="1">
    <source>
        <dbReference type="EMBL" id="MCI71504.1"/>
    </source>
</evidence>
<evidence type="ECO:0008006" key="3">
    <source>
        <dbReference type="Google" id="ProtNLM"/>
    </source>
</evidence>